<comment type="caution">
    <text evidence="2">The sequence shown here is derived from an EMBL/GenBank/DDBJ whole genome shotgun (WGS) entry which is preliminary data.</text>
</comment>
<organism evidence="2 3">
    <name type="scientific">Banduia mediterranea</name>
    <dbReference type="NCBI Taxonomy" id="3075609"/>
    <lineage>
        <taxon>Bacteria</taxon>
        <taxon>Pseudomonadati</taxon>
        <taxon>Pseudomonadota</taxon>
        <taxon>Gammaproteobacteria</taxon>
        <taxon>Nevskiales</taxon>
        <taxon>Algiphilaceae</taxon>
        <taxon>Banduia</taxon>
    </lineage>
</organism>
<reference evidence="2 3" key="1">
    <citation type="submission" date="2023-09" db="EMBL/GenBank/DDBJ databases">
        <authorList>
            <person name="Rey-Velasco X."/>
        </authorList>
    </citation>
    <scope>NUCLEOTIDE SEQUENCE [LARGE SCALE GENOMIC DNA]</scope>
    <source>
        <strain evidence="2 3">W345</strain>
    </source>
</reference>
<dbReference type="PIRSF" id="PIRSF016481">
    <property type="entry name" value="Pilus_assembly_PilP"/>
    <property type="match status" value="1"/>
</dbReference>
<feature type="chain" id="PRO_5045567480" evidence="1">
    <location>
        <begin position="21"/>
        <end position="174"/>
    </location>
</feature>
<dbReference type="Pfam" id="PF04351">
    <property type="entry name" value="PilP"/>
    <property type="match status" value="1"/>
</dbReference>
<dbReference type="Proteomes" id="UP001254608">
    <property type="component" value="Unassembled WGS sequence"/>
</dbReference>
<dbReference type="PROSITE" id="PS51257">
    <property type="entry name" value="PROKAR_LIPOPROTEIN"/>
    <property type="match status" value="1"/>
</dbReference>
<protein>
    <submittedName>
        <fullName evidence="2">Pilus assembly protein PilP</fullName>
    </submittedName>
</protein>
<gene>
    <name evidence="2" type="ORF">RM530_10940</name>
</gene>
<name>A0ABU2WJ28_9GAMM</name>
<sequence length="174" mass="19281">MNRVRVWVLSALLPAALLSACSRDMSDLQQYVAEVKGRKTRAIEPIPQMEPYVAFAYTDSERRDPFVKVEPEGGPADSPLSAIRPDLKRNREPLEEYPLDSLRMVGVIEAGQRSFALIKAPDSVIHRVTAGDHIGQNFGEILKISETELSLLEIIPDGFGGWMQRPAVLAVSEP</sequence>
<keyword evidence="1" id="KW-0732">Signal</keyword>
<dbReference type="InterPro" id="IPR007446">
    <property type="entry name" value="PilP"/>
</dbReference>
<evidence type="ECO:0000256" key="1">
    <source>
        <dbReference type="SAM" id="SignalP"/>
    </source>
</evidence>
<accession>A0ABU2WJ28</accession>
<feature type="signal peptide" evidence="1">
    <location>
        <begin position="1"/>
        <end position="20"/>
    </location>
</feature>
<dbReference type="RefSeq" id="WP_311365265.1">
    <property type="nucleotide sequence ID" value="NZ_JAVRIC010000014.1"/>
</dbReference>
<dbReference type="Gene3D" id="2.30.30.830">
    <property type="match status" value="1"/>
</dbReference>
<proteinExistence type="predicted"/>
<dbReference type="EMBL" id="JAVRIC010000014">
    <property type="protein sequence ID" value="MDT0497873.1"/>
    <property type="molecule type" value="Genomic_DNA"/>
</dbReference>
<evidence type="ECO:0000313" key="2">
    <source>
        <dbReference type="EMBL" id="MDT0497873.1"/>
    </source>
</evidence>
<keyword evidence="3" id="KW-1185">Reference proteome</keyword>
<evidence type="ECO:0000313" key="3">
    <source>
        <dbReference type="Proteomes" id="UP001254608"/>
    </source>
</evidence>